<dbReference type="InterPro" id="IPR013766">
    <property type="entry name" value="Thioredoxin_domain"/>
</dbReference>
<evidence type="ECO:0000256" key="4">
    <source>
        <dbReference type="ARBA" id="ARBA00023157"/>
    </source>
</evidence>
<dbReference type="InterPro" id="IPR036249">
    <property type="entry name" value="Thioredoxin-like_sf"/>
</dbReference>
<keyword evidence="3" id="KW-0249">Electron transport</keyword>
<keyword evidence="5 8" id="KW-0676">Redox-active center</keyword>
<feature type="disulfide bond" description="Redox-active" evidence="8">
    <location>
        <begin position="23"/>
        <end position="26"/>
    </location>
</feature>
<protein>
    <recommendedName>
        <fullName evidence="6">Thioredoxin</fullName>
    </recommendedName>
</protein>
<name>A0A1H5Z2P7_9SPHI</name>
<keyword evidence="11" id="KW-1185">Reference proteome</keyword>
<dbReference type="RefSeq" id="WP_103906363.1">
    <property type="nucleotide sequence ID" value="NZ_CP049246.1"/>
</dbReference>
<dbReference type="SUPFAM" id="SSF52833">
    <property type="entry name" value="Thioredoxin-like"/>
    <property type="match status" value="1"/>
</dbReference>
<evidence type="ECO:0000313" key="11">
    <source>
        <dbReference type="Proteomes" id="UP000236731"/>
    </source>
</evidence>
<dbReference type="GO" id="GO:0015035">
    <property type="term" value="F:protein-disulfide reductase activity"/>
    <property type="evidence" value="ECO:0007669"/>
    <property type="project" value="UniProtKB-UniRule"/>
</dbReference>
<dbReference type="PANTHER" id="PTHR45663">
    <property type="entry name" value="GEO12009P1"/>
    <property type="match status" value="1"/>
</dbReference>
<evidence type="ECO:0000256" key="6">
    <source>
        <dbReference type="NCBIfam" id="TIGR01068"/>
    </source>
</evidence>
<accession>A0A1H5Z2P7</accession>
<dbReference type="GO" id="GO:0005829">
    <property type="term" value="C:cytosol"/>
    <property type="evidence" value="ECO:0007669"/>
    <property type="project" value="TreeGrafter"/>
</dbReference>
<dbReference type="EMBL" id="FNUT01000006">
    <property type="protein sequence ID" value="SEG29636.1"/>
    <property type="molecule type" value="Genomic_DNA"/>
</dbReference>
<dbReference type="PANTHER" id="PTHR45663:SF11">
    <property type="entry name" value="GEO12009P1"/>
    <property type="match status" value="1"/>
</dbReference>
<feature type="active site" description="Nucleophile" evidence="7">
    <location>
        <position position="23"/>
    </location>
</feature>
<feature type="site" description="Contributes to redox potential value" evidence="7">
    <location>
        <position position="25"/>
    </location>
</feature>
<evidence type="ECO:0000259" key="9">
    <source>
        <dbReference type="PROSITE" id="PS51352"/>
    </source>
</evidence>
<evidence type="ECO:0000256" key="5">
    <source>
        <dbReference type="ARBA" id="ARBA00023284"/>
    </source>
</evidence>
<dbReference type="PROSITE" id="PS00194">
    <property type="entry name" value="THIOREDOXIN_1"/>
    <property type="match status" value="1"/>
</dbReference>
<evidence type="ECO:0000256" key="1">
    <source>
        <dbReference type="ARBA" id="ARBA00008987"/>
    </source>
</evidence>
<dbReference type="OrthoDB" id="9790390at2"/>
<evidence type="ECO:0000256" key="8">
    <source>
        <dbReference type="PIRSR" id="PIRSR000077-4"/>
    </source>
</evidence>
<dbReference type="FunFam" id="3.40.30.10:FF:000001">
    <property type="entry name" value="Thioredoxin"/>
    <property type="match status" value="1"/>
</dbReference>
<dbReference type="NCBIfam" id="TIGR01068">
    <property type="entry name" value="thioredoxin"/>
    <property type="match status" value="1"/>
</dbReference>
<dbReference type="PIRSF" id="PIRSF000077">
    <property type="entry name" value="Thioredoxin"/>
    <property type="match status" value="1"/>
</dbReference>
<dbReference type="PROSITE" id="PS51352">
    <property type="entry name" value="THIOREDOXIN_2"/>
    <property type="match status" value="1"/>
</dbReference>
<feature type="site" description="Deprotonates C-terminal active site Cys" evidence="7">
    <location>
        <position position="17"/>
    </location>
</feature>
<dbReference type="Pfam" id="PF00085">
    <property type="entry name" value="Thioredoxin"/>
    <property type="match status" value="1"/>
</dbReference>
<dbReference type="AlphaFoldDB" id="A0A1H5Z2P7"/>
<dbReference type="InterPro" id="IPR017937">
    <property type="entry name" value="Thioredoxin_CS"/>
</dbReference>
<keyword evidence="4 8" id="KW-1015">Disulfide bond</keyword>
<dbReference type="Gene3D" id="3.40.30.10">
    <property type="entry name" value="Glutaredoxin"/>
    <property type="match status" value="1"/>
</dbReference>
<dbReference type="Proteomes" id="UP000236731">
    <property type="component" value="Unassembled WGS sequence"/>
</dbReference>
<feature type="site" description="Contributes to redox potential value" evidence="7">
    <location>
        <position position="24"/>
    </location>
</feature>
<reference evidence="11" key="1">
    <citation type="submission" date="2016-10" db="EMBL/GenBank/DDBJ databases">
        <authorList>
            <person name="Varghese N."/>
            <person name="Submissions S."/>
        </authorList>
    </citation>
    <scope>NUCLEOTIDE SEQUENCE [LARGE SCALE GENOMIC DNA]</scope>
    <source>
        <strain evidence="11">DSM 22361</strain>
    </source>
</reference>
<gene>
    <name evidence="10" type="ORF">SAMN05421877_106196</name>
</gene>
<evidence type="ECO:0000256" key="7">
    <source>
        <dbReference type="PIRSR" id="PIRSR000077-1"/>
    </source>
</evidence>
<dbReference type="PRINTS" id="PR00421">
    <property type="entry name" value="THIOREDOXIN"/>
</dbReference>
<proteinExistence type="inferred from homology"/>
<feature type="domain" description="Thioredoxin" evidence="9">
    <location>
        <begin position="1"/>
        <end position="99"/>
    </location>
</feature>
<dbReference type="CDD" id="cd02947">
    <property type="entry name" value="TRX_family"/>
    <property type="match status" value="1"/>
</dbReference>
<feature type="active site" description="Nucleophile" evidence="7">
    <location>
        <position position="26"/>
    </location>
</feature>
<evidence type="ECO:0000256" key="3">
    <source>
        <dbReference type="ARBA" id="ARBA00022982"/>
    </source>
</evidence>
<dbReference type="InterPro" id="IPR005746">
    <property type="entry name" value="Thioredoxin"/>
</dbReference>
<evidence type="ECO:0000256" key="2">
    <source>
        <dbReference type="ARBA" id="ARBA00022448"/>
    </source>
</evidence>
<comment type="similarity">
    <text evidence="1">Belongs to the thioredoxin family.</text>
</comment>
<keyword evidence="2" id="KW-0813">Transport</keyword>
<evidence type="ECO:0000313" key="10">
    <source>
        <dbReference type="EMBL" id="SEG29636.1"/>
    </source>
</evidence>
<organism evidence="10 11">
    <name type="scientific">Sphingobacterium lactis</name>
    <dbReference type="NCBI Taxonomy" id="797291"/>
    <lineage>
        <taxon>Bacteria</taxon>
        <taxon>Pseudomonadati</taxon>
        <taxon>Bacteroidota</taxon>
        <taxon>Sphingobacteriia</taxon>
        <taxon>Sphingobacteriales</taxon>
        <taxon>Sphingobacteriaceae</taxon>
        <taxon>Sphingobacterium</taxon>
    </lineage>
</organism>
<dbReference type="GO" id="GO:0045454">
    <property type="term" value="P:cell redox homeostasis"/>
    <property type="evidence" value="ECO:0007669"/>
    <property type="project" value="TreeGrafter"/>
</dbReference>
<sequence length="99" mass="11129">MASFNEILQKNALVLVDFSAEWCGPCQMLAPILKEVKDEMGEKLSIIKIDIDKNQAVASKFHVQGVPTLILYKNGTQVWRQSGLQPKHELLKLINSHLS</sequence>